<dbReference type="GO" id="GO:0046872">
    <property type="term" value="F:metal ion binding"/>
    <property type="evidence" value="ECO:0007669"/>
    <property type="project" value="UniProtKB-KW"/>
</dbReference>
<evidence type="ECO:0000256" key="1">
    <source>
        <dbReference type="ARBA" id="ARBA00022723"/>
    </source>
</evidence>
<dbReference type="Pfam" id="PF10609">
    <property type="entry name" value="ParA"/>
    <property type="match status" value="1"/>
</dbReference>
<keyword evidence="4 6" id="KW-0408">Iron</keyword>
<dbReference type="PANTHER" id="PTHR23264">
    <property type="entry name" value="NUCLEOTIDE-BINDING PROTEIN NBP35 YEAST -RELATED"/>
    <property type="match status" value="1"/>
</dbReference>
<protein>
    <recommendedName>
        <fullName evidence="6">Iron-sulfur cluster carrier protein</fullName>
    </recommendedName>
</protein>
<gene>
    <name evidence="8" type="ORF">KL86SPO_31293</name>
</gene>
<dbReference type="InterPro" id="IPR003731">
    <property type="entry name" value="Di-Nase_FeMo-co_biosynth"/>
</dbReference>
<dbReference type="EMBL" id="FMJE01000003">
    <property type="protein sequence ID" value="SCM81114.1"/>
    <property type="molecule type" value="Genomic_DNA"/>
</dbReference>
<reference evidence="8" key="1">
    <citation type="submission" date="2016-08" db="EMBL/GenBank/DDBJ databases">
        <authorList>
            <person name="Seilhamer J.J."/>
        </authorList>
    </citation>
    <scope>NUCLEOTIDE SEQUENCE</scope>
    <source>
        <strain evidence="8">86</strain>
    </source>
</reference>
<comment type="similarity">
    <text evidence="6">Belongs to the Mrp/NBP35 ATP-binding proteins family.</text>
</comment>
<evidence type="ECO:0000256" key="6">
    <source>
        <dbReference type="HAMAP-Rule" id="MF_02040"/>
    </source>
</evidence>
<dbReference type="InterPro" id="IPR019591">
    <property type="entry name" value="Mrp/NBP35_ATP-bd"/>
</dbReference>
<dbReference type="GO" id="GO:0140663">
    <property type="term" value="F:ATP-dependent FeS chaperone activity"/>
    <property type="evidence" value="ECO:0007669"/>
    <property type="project" value="InterPro"/>
</dbReference>
<dbReference type="CDD" id="cd02037">
    <property type="entry name" value="Mrp_NBP35"/>
    <property type="match status" value="1"/>
</dbReference>
<organism evidence="8">
    <name type="scientific">uncultured Sporomusa sp</name>
    <dbReference type="NCBI Taxonomy" id="307249"/>
    <lineage>
        <taxon>Bacteria</taxon>
        <taxon>Bacillati</taxon>
        <taxon>Bacillota</taxon>
        <taxon>Negativicutes</taxon>
        <taxon>Selenomonadales</taxon>
        <taxon>Sporomusaceae</taxon>
        <taxon>Sporomusa</taxon>
        <taxon>environmental samples</taxon>
    </lineage>
</organism>
<dbReference type="PANTHER" id="PTHR23264:SF19">
    <property type="entry name" value="CYTOSOLIC FE-S CLUSTER ASSEMBLY FACTOR NUBP2"/>
    <property type="match status" value="1"/>
</dbReference>
<proteinExistence type="inferred from homology"/>
<keyword evidence="6" id="KW-0378">Hydrolase</keyword>
<evidence type="ECO:0000259" key="7">
    <source>
        <dbReference type="Pfam" id="PF02579"/>
    </source>
</evidence>
<dbReference type="AlphaFoldDB" id="A0A212LU20"/>
<dbReference type="GO" id="GO:0016887">
    <property type="term" value="F:ATP hydrolysis activity"/>
    <property type="evidence" value="ECO:0007669"/>
    <property type="project" value="UniProtKB-UniRule"/>
</dbReference>
<dbReference type="GO" id="GO:0051536">
    <property type="term" value="F:iron-sulfur cluster binding"/>
    <property type="evidence" value="ECO:0007669"/>
    <property type="project" value="UniProtKB-UniRule"/>
</dbReference>
<dbReference type="NCBIfam" id="NF041136">
    <property type="entry name" value="MrpORP"/>
    <property type="match status" value="1"/>
</dbReference>
<evidence type="ECO:0000256" key="4">
    <source>
        <dbReference type="ARBA" id="ARBA00023004"/>
    </source>
</evidence>
<dbReference type="RefSeq" id="WP_288184227.1">
    <property type="nucleotide sequence ID" value="NZ_LT608335.1"/>
</dbReference>
<sequence>MACNTNDQQTKAQDQQITRFLENVDHKILVMSGKGGVGKSTIATSLAVFLGNQGYTVGLLDVDVHGPSVAGLLGLTGLPLNTIGTQIQPYYYTDNVKVVSIQGLLKQPDDPLIWRGPMKIGIIRQFLAEVNWGPLDFLIIDSPPGTGDEPLTVAQTITGCQAVVVTTPQEIALADVRKSIQFCQTVKMPVLGIIENMSGFVCPSCGNTHAIFKSGGGEKTAAKYHLPFLGQLPIDPGVVTAGDAGQSLDTLTSHTKTQMQEIVSQLLRNLSHQTKLKGGKSNMKIAIPVVQGKLCTHFGHCEQFAILTVADGEIVKQEALTPPPHAPGVIPNWVAAQGCTDIIVGGMGEAAQAILQQRGVTVACGAPVDTPANLVALYLRGELVSTDNTCDHEHGHSCGSH</sequence>
<keyword evidence="5 6" id="KW-0411">Iron-sulfur</keyword>
<name>A0A212LU20_9FIRM</name>
<dbReference type="SUPFAM" id="SSF52540">
    <property type="entry name" value="P-loop containing nucleoside triphosphate hydrolases"/>
    <property type="match status" value="1"/>
</dbReference>
<dbReference type="InterPro" id="IPR027417">
    <property type="entry name" value="P-loop_NTPase"/>
</dbReference>
<evidence type="ECO:0000256" key="3">
    <source>
        <dbReference type="ARBA" id="ARBA00022840"/>
    </source>
</evidence>
<accession>A0A212LU20</accession>
<comment type="subunit">
    <text evidence="6">Homodimer.</text>
</comment>
<evidence type="ECO:0000313" key="8">
    <source>
        <dbReference type="EMBL" id="SCM81114.1"/>
    </source>
</evidence>
<dbReference type="SUPFAM" id="SSF53146">
    <property type="entry name" value="Nitrogenase accessory factor-like"/>
    <property type="match status" value="1"/>
</dbReference>
<comment type="function">
    <text evidence="6">Binds and transfers iron-sulfur (Fe-S) clusters to target apoproteins. Can hydrolyze ATP.</text>
</comment>
<dbReference type="InterPro" id="IPR036105">
    <property type="entry name" value="DiNase_FeMo-co_biosyn_sf"/>
</dbReference>
<dbReference type="InterPro" id="IPR033756">
    <property type="entry name" value="YlxH/NBP35"/>
</dbReference>
<evidence type="ECO:0000256" key="2">
    <source>
        <dbReference type="ARBA" id="ARBA00022741"/>
    </source>
</evidence>
<evidence type="ECO:0000256" key="5">
    <source>
        <dbReference type="ARBA" id="ARBA00023014"/>
    </source>
</evidence>
<dbReference type="GO" id="GO:0016226">
    <property type="term" value="P:iron-sulfur cluster assembly"/>
    <property type="evidence" value="ECO:0007669"/>
    <property type="project" value="InterPro"/>
</dbReference>
<dbReference type="Pfam" id="PF02579">
    <property type="entry name" value="Nitro_FeMo-Co"/>
    <property type="match status" value="1"/>
</dbReference>
<keyword evidence="2 6" id="KW-0547">Nucleotide-binding</keyword>
<dbReference type="GO" id="GO:0005829">
    <property type="term" value="C:cytosol"/>
    <property type="evidence" value="ECO:0007669"/>
    <property type="project" value="TreeGrafter"/>
</dbReference>
<dbReference type="InterPro" id="IPR000808">
    <property type="entry name" value="Mrp-like_CS"/>
</dbReference>
<dbReference type="PROSITE" id="PS01215">
    <property type="entry name" value="MRP"/>
    <property type="match status" value="1"/>
</dbReference>
<feature type="domain" description="Dinitrogenase iron-molybdenum cofactor biosynthesis" evidence="7">
    <location>
        <begin position="292"/>
        <end position="375"/>
    </location>
</feature>
<dbReference type="Gene3D" id="3.40.50.300">
    <property type="entry name" value="P-loop containing nucleotide triphosphate hydrolases"/>
    <property type="match status" value="1"/>
</dbReference>
<keyword evidence="1 6" id="KW-0479">Metal-binding</keyword>
<keyword evidence="3 6" id="KW-0067">ATP-binding</keyword>
<feature type="binding site" evidence="6">
    <location>
        <begin position="33"/>
        <end position="40"/>
    </location>
    <ligand>
        <name>ATP</name>
        <dbReference type="ChEBI" id="CHEBI:30616"/>
    </ligand>
</feature>
<dbReference type="Gene3D" id="3.30.420.130">
    <property type="entry name" value="Dinitrogenase iron-molybdenum cofactor biosynthesis domain"/>
    <property type="match status" value="1"/>
</dbReference>
<dbReference type="FunFam" id="3.40.50.300:FF:001119">
    <property type="entry name" value="Iron-sulfur cluster carrier protein"/>
    <property type="match status" value="1"/>
</dbReference>
<dbReference type="GO" id="GO:0005524">
    <property type="term" value="F:ATP binding"/>
    <property type="evidence" value="ECO:0007669"/>
    <property type="project" value="UniProtKB-UniRule"/>
</dbReference>
<dbReference type="HAMAP" id="MF_02040">
    <property type="entry name" value="Mrp_NBP35"/>
    <property type="match status" value="1"/>
</dbReference>